<dbReference type="Proteomes" id="UP000298030">
    <property type="component" value="Unassembled WGS sequence"/>
</dbReference>
<proteinExistence type="predicted"/>
<reference evidence="1 2" key="1">
    <citation type="journal article" date="2019" name="Nat. Ecol. Evol.">
        <title>Megaphylogeny resolves global patterns of mushroom evolution.</title>
        <authorList>
            <person name="Varga T."/>
            <person name="Krizsan K."/>
            <person name="Foldi C."/>
            <person name="Dima B."/>
            <person name="Sanchez-Garcia M."/>
            <person name="Sanchez-Ramirez S."/>
            <person name="Szollosi G.J."/>
            <person name="Szarkandi J.G."/>
            <person name="Papp V."/>
            <person name="Albert L."/>
            <person name="Andreopoulos W."/>
            <person name="Angelini C."/>
            <person name="Antonin V."/>
            <person name="Barry K.W."/>
            <person name="Bougher N.L."/>
            <person name="Buchanan P."/>
            <person name="Buyck B."/>
            <person name="Bense V."/>
            <person name="Catcheside P."/>
            <person name="Chovatia M."/>
            <person name="Cooper J."/>
            <person name="Damon W."/>
            <person name="Desjardin D."/>
            <person name="Finy P."/>
            <person name="Geml J."/>
            <person name="Haridas S."/>
            <person name="Hughes K."/>
            <person name="Justo A."/>
            <person name="Karasinski D."/>
            <person name="Kautmanova I."/>
            <person name="Kiss B."/>
            <person name="Kocsube S."/>
            <person name="Kotiranta H."/>
            <person name="LaButti K.M."/>
            <person name="Lechner B.E."/>
            <person name="Liimatainen K."/>
            <person name="Lipzen A."/>
            <person name="Lukacs Z."/>
            <person name="Mihaltcheva S."/>
            <person name="Morgado L.N."/>
            <person name="Niskanen T."/>
            <person name="Noordeloos M.E."/>
            <person name="Ohm R.A."/>
            <person name="Ortiz-Santana B."/>
            <person name="Ovrebo C."/>
            <person name="Racz N."/>
            <person name="Riley R."/>
            <person name="Savchenko A."/>
            <person name="Shiryaev A."/>
            <person name="Soop K."/>
            <person name="Spirin V."/>
            <person name="Szebenyi C."/>
            <person name="Tomsovsky M."/>
            <person name="Tulloss R.E."/>
            <person name="Uehling J."/>
            <person name="Grigoriev I.V."/>
            <person name="Vagvolgyi C."/>
            <person name="Papp T."/>
            <person name="Martin F.M."/>
            <person name="Miettinen O."/>
            <person name="Hibbett D.S."/>
            <person name="Nagy L.G."/>
        </authorList>
    </citation>
    <scope>NUCLEOTIDE SEQUENCE [LARGE SCALE GENOMIC DNA]</scope>
    <source>
        <strain evidence="1 2">FP101781</strain>
    </source>
</reference>
<comment type="caution">
    <text evidence="1">The sequence shown here is derived from an EMBL/GenBank/DDBJ whole genome shotgun (WGS) entry which is preliminary data.</text>
</comment>
<name>A0A4Y7SUV6_COPMI</name>
<keyword evidence="2" id="KW-1185">Reference proteome</keyword>
<evidence type="ECO:0000313" key="2">
    <source>
        <dbReference type="Proteomes" id="UP000298030"/>
    </source>
</evidence>
<accession>A0A4Y7SUV6</accession>
<gene>
    <name evidence="1" type="ORF">FA13DRAFT_1738160</name>
</gene>
<sequence>MGEGGCRRVAGGRIGTFYFILSSFLHHASVHGIQGHHTILRAFRVSYSPLPAFTLYPSHPTLIRFVLLTSPPSATSYSFSTLVLSEPDIVYFALLSHDITFRSLSHRSLPQEADHLL</sequence>
<evidence type="ECO:0000313" key="1">
    <source>
        <dbReference type="EMBL" id="TEB25656.1"/>
    </source>
</evidence>
<dbReference type="EMBL" id="QPFP01000055">
    <property type="protein sequence ID" value="TEB25656.1"/>
    <property type="molecule type" value="Genomic_DNA"/>
</dbReference>
<protein>
    <submittedName>
        <fullName evidence="1">Uncharacterized protein</fullName>
    </submittedName>
</protein>
<dbReference type="AlphaFoldDB" id="A0A4Y7SUV6"/>
<organism evidence="1 2">
    <name type="scientific">Coprinellus micaceus</name>
    <name type="common">Glistening ink-cap mushroom</name>
    <name type="synonym">Coprinus micaceus</name>
    <dbReference type="NCBI Taxonomy" id="71717"/>
    <lineage>
        <taxon>Eukaryota</taxon>
        <taxon>Fungi</taxon>
        <taxon>Dikarya</taxon>
        <taxon>Basidiomycota</taxon>
        <taxon>Agaricomycotina</taxon>
        <taxon>Agaricomycetes</taxon>
        <taxon>Agaricomycetidae</taxon>
        <taxon>Agaricales</taxon>
        <taxon>Agaricineae</taxon>
        <taxon>Psathyrellaceae</taxon>
        <taxon>Coprinellus</taxon>
    </lineage>
</organism>